<dbReference type="InterPro" id="IPR024975">
    <property type="entry name" value="NOV_C"/>
</dbReference>
<dbReference type="OrthoDB" id="9776021at2"/>
<organism evidence="3 4">
    <name type="scientific">Acidiphilium multivorum (strain DSM 11245 / JCM 8867 / NBRC 100883 / AIU 301)</name>
    <dbReference type="NCBI Taxonomy" id="926570"/>
    <lineage>
        <taxon>Bacteria</taxon>
        <taxon>Pseudomonadati</taxon>
        <taxon>Pseudomonadota</taxon>
        <taxon>Alphaproteobacteria</taxon>
        <taxon>Acetobacterales</taxon>
        <taxon>Acidocellaceae</taxon>
        <taxon>Acidiphilium</taxon>
    </lineage>
</organism>
<sequence length="1764" mass="192422">MADYEEGTEASWPGEEQLDENRQDLAALAASQLSHALDARRRGLKVYESLKSLNDVIGTQYGDRVLFELIQNAHDAHPPGEPGEIAVRLTIEADDRGELLVANRGRPFTTSNLNALRNIGTSDKQIGEGIGNKGLGFRSVEALTDDVRVYSAAVAGPAERFEGYCFRFARLDEIAAGLAGLGASSDMAESVAGNIPRYLIPVAVPDQSEGIMELARGGYATVIALPLRSAHTVALARAQVEAVIDAGAPVLLFLDRIGSLEVSVRTVSTIIVERRLTREVEPIAADTLPSDTSLTRVTLGAGEVYLVARRILPKPELLRAVRDSIAAAPPLKRWLDWRGDAVVSVAVPLAGVEAGLGRLFNFLPMDERSVSPIVGHIDAPFFSDIDRRSIKPELALNKYLLDAAALTAAAAALAIVDGGLNLPPTVVVDLAAWSAQHLQRISGAFAALKRPLAKAAIWPIVSGGPASRAAFDTLYAWPDVRTRQLTPERLAEVAGAAIVPSALGDARLARISALAAAVSLSLQPGEDKLAGWTEAVALALAAERRRSTARWDSFFDDVVALFAAAGARLSALEGRKILISGDGKPLAATAKGTDNAPPVFVRVRTGRRRRGDGPPSPPSSLARKFRFLHERIKLGDATLRAFEKGGLLRRYDPLEILGGIRGALGTTPTSLQRGEALLWSFKVWRSGGGKPVDDALRGAELFVPTLGGWHAAPDAIASAAWTPLGRMLEQYLHDAAAASPDCARQRERLLVSFADWPKSSSEDRKEEWLRFLVLLGLVDGLRPVAGEMQTAGTPSGLWRPLLLSGKPALGLDERWVARVHDISFSNPYTNYNLKGALWRLPGQLEHADLPQSAREALSDLIVAYLREYEDTHFSFTVEHDKGWNRVVLPTPIAVFLDEAAWVASVRRDEIVFAPPRASWSTTAPRQIPPRFTTRFAAEPGSRGGLPPILFDPRIGLRDWSRAATAPERLASLAAALDDLSAAERRDLRDQLRRAWSDVAEGRLALPKSLPLVIERMGGLDVLPSDPISKPTVHVTSERQGFAARALADRGEAVLDIGETDADAVRELVEATGGFTARLADAGDVRLIVDGSEFAVNSHDPLLVSGDRTWLADAAVFAHEYLGDPLELRTLPPEELERRLRLVRVHHCASFALVINGHEVVARGDDRVQPVAHAKTPTLVVGGGPIDLELLIDAAPALTKLVGARRNTLEQMLGRLMREGFTGTTSGPTEEQYARAIRRDISVVRDHFAATRGGIERLTRALLPVVAHLRGEKTAATLAERHERLGPDLNLREWLAKTLGPDLASQCLEAAANTDDQGVIRREMGFDFAEYGRTLAALGYPPLNDEAEFRRLFGAYFAELRPRLVDRARRRFFDTWHAGGDLSDYVVLRKLDFVAFDPAWPATIESLDREVVEQAAMVAADAVLGPDDLSRVLPELEPTAAANRKLIAARYAGLTNLVRAWCRKAAVEPPMVMTGGEPQQLIRVFDDAGLLDFEVIKPESLPTFCARVGVWPAGMPRSEVPTELGLEQQDLDHEAREARDAKRRAEVDRRTILFGGSKLDTGDATFSHLFESLADTALKADDGWFARSRPPRLLPQEQREPGGGGGGKGGGNSQAWQNQPPEAIRKAMGIASEWLAREYLRRRHPAEMSDNCWVSSNRAAFCSGDHGDDSLGYDFRIETARNEWLYEVKSALDEGGEFEMTARELEVAGSASLEHKRRYRILYVPYVFDPARWRVLPLSNPAALSTRGRFRLVRSGSVRYRFQAR</sequence>
<dbReference type="InterPro" id="IPR052957">
    <property type="entry name" value="Auxin_embryo_med"/>
</dbReference>
<dbReference type="HOGENOM" id="CLU_002796_0_0_5"/>
<reference evidence="3 4" key="1">
    <citation type="submission" date="2010-12" db="EMBL/GenBank/DDBJ databases">
        <title>Whole genome sequence of Acidiphilium multivorum AIU301.</title>
        <authorList>
            <person name="Narita-Yamada S."/>
            <person name="Nakamura S."/>
            <person name="Ito N."/>
            <person name="Takarada H."/>
            <person name="Katano Y."/>
            <person name="Nakazawa H."/>
            <person name="Hosoyama A."/>
            <person name="Yamada R."/>
            <person name="Fujita N."/>
        </authorList>
    </citation>
    <scope>NUCLEOTIDE SEQUENCE [LARGE SCALE GENOMIC DNA]</scope>
    <source>
        <strain evidence="4">DSM 11245 / JCM 8867 / AIU301</strain>
    </source>
</reference>
<dbReference type="KEGG" id="amv:ACMV_04230"/>
<dbReference type="SUPFAM" id="SSF55874">
    <property type="entry name" value="ATPase domain of HSP90 chaperone/DNA topoisomerase II/histidine kinase"/>
    <property type="match status" value="1"/>
</dbReference>
<gene>
    <name evidence="3" type="ordered locus">ACMV_04230</name>
</gene>
<dbReference type="RefSeq" id="WP_013639389.1">
    <property type="nucleotide sequence ID" value="NC_015186.1"/>
</dbReference>
<dbReference type="PANTHER" id="PTHR32387">
    <property type="entry name" value="WU:FJ29H11"/>
    <property type="match status" value="1"/>
</dbReference>
<feature type="domain" description="Protein NO VEIN C-terminal" evidence="2">
    <location>
        <begin position="1666"/>
        <end position="1726"/>
    </location>
</feature>
<dbReference type="InterPro" id="IPR036890">
    <property type="entry name" value="HATPase_C_sf"/>
</dbReference>
<dbReference type="Proteomes" id="UP000007100">
    <property type="component" value="Chromosome"/>
</dbReference>
<evidence type="ECO:0000259" key="2">
    <source>
        <dbReference type="Pfam" id="PF13020"/>
    </source>
</evidence>
<name>F0J2Y1_ACIMA</name>
<feature type="compositionally biased region" description="Gly residues" evidence="1">
    <location>
        <begin position="1600"/>
        <end position="1611"/>
    </location>
</feature>
<keyword evidence="4" id="KW-1185">Reference proteome</keyword>
<proteinExistence type="predicted"/>
<evidence type="ECO:0000313" key="3">
    <source>
        <dbReference type="EMBL" id="BAJ79770.1"/>
    </source>
</evidence>
<dbReference type="NCBIfam" id="NF047352">
    <property type="entry name" value="P_loop_sacsin"/>
    <property type="match status" value="1"/>
</dbReference>
<feature type="region of interest" description="Disordered" evidence="1">
    <location>
        <begin position="1586"/>
        <end position="1616"/>
    </location>
</feature>
<protein>
    <recommendedName>
        <fullName evidence="2">Protein NO VEIN C-terminal domain-containing protein</fullName>
    </recommendedName>
</protein>
<accession>F0J2Y1</accession>
<evidence type="ECO:0000256" key="1">
    <source>
        <dbReference type="SAM" id="MobiDB-lite"/>
    </source>
</evidence>
<dbReference type="Pfam" id="PF13020">
    <property type="entry name" value="NOV_C"/>
    <property type="match status" value="1"/>
</dbReference>
<dbReference type="PANTHER" id="PTHR32387:SF0">
    <property type="entry name" value="PROTEIN NO VEIN"/>
    <property type="match status" value="1"/>
</dbReference>
<dbReference type="Gene3D" id="3.30.565.10">
    <property type="entry name" value="Histidine kinase-like ATPase, C-terminal domain"/>
    <property type="match status" value="1"/>
</dbReference>
<dbReference type="EMBL" id="AP012035">
    <property type="protein sequence ID" value="BAJ79770.1"/>
    <property type="molecule type" value="Genomic_DNA"/>
</dbReference>
<evidence type="ECO:0000313" key="4">
    <source>
        <dbReference type="Proteomes" id="UP000007100"/>
    </source>
</evidence>